<evidence type="ECO:0000313" key="1">
    <source>
        <dbReference type="EMBL" id="TRY64563.1"/>
    </source>
</evidence>
<organism evidence="1 2">
    <name type="scientific">Danionella cerebrum</name>
    <dbReference type="NCBI Taxonomy" id="2873325"/>
    <lineage>
        <taxon>Eukaryota</taxon>
        <taxon>Metazoa</taxon>
        <taxon>Chordata</taxon>
        <taxon>Craniata</taxon>
        <taxon>Vertebrata</taxon>
        <taxon>Euteleostomi</taxon>
        <taxon>Actinopterygii</taxon>
        <taxon>Neopterygii</taxon>
        <taxon>Teleostei</taxon>
        <taxon>Ostariophysi</taxon>
        <taxon>Cypriniformes</taxon>
        <taxon>Danionidae</taxon>
        <taxon>Danioninae</taxon>
        <taxon>Danionella</taxon>
    </lineage>
</organism>
<dbReference type="AlphaFoldDB" id="A0A553NGJ4"/>
<sequence>MRRGKPASVNLLRVESMFVFENVSVSIWFGAATERGMSVSWGMCGEGKSAGKETDERLSLQTNTLLFQMRNRRLCSTQRVWEGSPREEFMRNSSVRSVRTDSRTQVLPHEELAQRSGALREMCYALTPIFTAPNNRSTER</sequence>
<dbReference type="Proteomes" id="UP000316079">
    <property type="component" value="Unassembled WGS sequence"/>
</dbReference>
<gene>
    <name evidence="1" type="ORF">DNTS_008237</name>
</gene>
<dbReference type="EMBL" id="SRMA01026989">
    <property type="protein sequence ID" value="TRY64563.1"/>
    <property type="molecule type" value="Genomic_DNA"/>
</dbReference>
<protein>
    <submittedName>
        <fullName evidence="1">Uncharacterized protein</fullName>
    </submittedName>
</protein>
<proteinExistence type="predicted"/>
<evidence type="ECO:0000313" key="2">
    <source>
        <dbReference type="Proteomes" id="UP000316079"/>
    </source>
</evidence>
<accession>A0A553NGJ4</accession>
<name>A0A553NGJ4_9TELE</name>
<comment type="caution">
    <text evidence="1">The sequence shown here is derived from an EMBL/GenBank/DDBJ whole genome shotgun (WGS) entry which is preliminary data.</text>
</comment>
<keyword evidence="2" id="KW-1185">Reference proteome</keyword>
<reference evidence="1 2" key="1">
    <citation type="journal article" date="2019" name="Sci. Data">
        <title>Hybrid genome assembly and annotation of Danionella translucida.</title>
        <authorList>
            <person name="Kadobianskyi M."/>
            <person name="Schulze L."/>
            <person name="Schuelke M."/>
            <person name="Judkewitz B."/>
        </authorList>
    </citation>
    <scope>NUCLEOTIDE SEQUENCE [LARGE SCALE GENOMIC DNA]</scope>
    <source>
        <strain evidence="1 2">Bolton</strain>
    </source>
</reference>